<proteinExistence type="predicted"/>
<evidence type="ECO:0000313" key="2">
    <source>
        <dbReference type="Proteomes" id="UP001221686"/>
    </source>
</evidence>
<organism evidence="1 2">
    <name type="scientific">Nannocystis bainbridge</name>
    <dbReference type="NCBI Taxonomy" id="2995303"/>
    <lineage>
        <taxon>Bacteria</taxon>
        <taxon>Pseudomonadati</taxon>
        <taxon>Myxococcota</taxon>
        <taxon>Polyangia</taxon>
        <taxon>Nannocystales</taxon>
        <taxon>Nannocystaceae</taxon>
        <taxon>Nannocystis</taxon>
    </lineage>
</organism>
<name>A0ABT5DZQ3_9BACT</name>
<reference evidence="1 2" key="1">
    <citation type="submission" date="2022-11" db="EMBL/GenBank/DDBJ databases">
        <title>Minimal conservation of predation-associated metabolite biosynthetic gene clusters underscores biosynthetic potential of Myxococcota including descriptions for ten novel species: Archangium lansinium sp. nov., Myxococcus landrumus sp. nov., Nannocystis bai.</title>
        <authorList>
            <person name="Ahearne A."/>
            <person name="Stevens C."/>
            <person name="Dowd S."/>
        </authorList>
    </citation>
    <scope>NUCLEOTIDE SEQUENCE [LARGE SCALE GENOMIC DNA]</scope>
    <source>
        <strain evidence="1 2">BB15-2</strain>
    </source>
</reference>
<comment type="caution">
    <text evidence="1">The sequence shown here is derived from an EMBL/GenBank/DDBJ whole genome shotgun (WGS) entry which is preliminary data.</text>
</comment>
<keyword evidence="2" id="KW-1185">Reference proteome</keyword>
<dbReference type="Proteomes" id="UP001221686">
    <property type="component" value="Unassembled WGS sequence"/>
</dbReference>
<protein>
    <submittedName>
        <fullName evidence="1">Uncharacterized protein</fullName>
    </submittedName>
</protein>
<dbReference type="RefSeq" id="WP_272087610.1">
    <property type="nucleotide sequence ID" value="NZ_JAQNDL010000002.1"/>
</dbReference>
<sequence>MCILGRGLNRHDDHRHHHEHGHQRRFHRREPPGSLCNGQQDQCDMMGLCVDCVDNGGCSECCYCAGGICIPG</sequence>
<dbReference type="EMBL" id="JAQNDL010000002">
    <property type="protein sequence ID" value="MDC0719099.1"/>
    <property type="molecule type" value="Genomic_DNA"/>
</dbReference>
<gene>
    <name evidence="1" type="ORF">POL25_19495</name>
</gene>
<evidence type="ECO:0000313" key="1">
    <source>
        <dbReference type="EMBL" id="MDC0719099.1"/>
    </source>
</evidence>
<accession>A0ABT5DZQ3</accession>